<organism evidence="2 3">
    <name type="scientific">Engystomops pustulosus</name>
    <name type="common">Tungara frog</name>
    <name type="synonym">Physalaemus pustulosus</name>
    <dbReference type="NCBI Taxonomy" id="76066"/>
    <lineage>
        <taxon>Eukaryota</taxon>
        <taxon>Metazoa</taxon>
        <taxon>Chordata</taxon>
        <taxon>Craniata</taxon>
        <taxon>Vertebrata</taxon>
        <taxon>Euteleostomi</taxon>
        <taxon>Amphibia</taxon>
        <taxon>Batrachia</taxon>
        <taxon>Anura</taxon>
        <taxon>Neobatrachia</taxon>
        <taxon>Hyloidea</taxon>
        <taxon>Leptodactylidae</taxon>
        <taxon>Leiuperinae</taxon>
        <taxon>Engystomops</taxon>
    </lineage>
</organism>
<protein>
    <submittedName>
        <fullName evidence="2">Uncharacterized protein</fullName>
    </submittedName>
</protein>
<name>A0AAV7DQ17_ENGPU</name>
<reference evidence="2" key="1">
    <citation type="thesis" date="2020" institute="ProQuest LLC" country="789 East Eisenhower Parkway, Ann Arbor, MI, USA">
        <title>Comparative Genomics and Chromosome Evolution.</title>
        <authorList>
            <person name="Mudd A.B."/>
        </authorList>
    </citation>
    <scope>NUCLEOTIDE SEQUENCE</scope>
    <source>
        <strain evidence="2">237g6f4</strain>
        <tissue evidence="2">Blood</tissue>
    </source>
</reference>
<dbReference type="Proteomes" id="UP000824782">
    <property type="component" value="Unassembled WGS sequence"/>
</dbReference>
<evidence type="ECO:0000313" key="2">
    <source>
        <dbReference type="EMBL" id="KAG8599276.1"/>
    </source>
</evidence>
<evidence type="ECO:0000256" key="1">
    <source>
        <dbReference type="SAM" id="MobiDB-lite"/>
    </source>
</evidence>
<keyword evidence="3" id="KW-1185">Reference proteome</keyword>
<gene>
    <name evidence="2" type="ORF">GDO81_002982</name>
</gene>
<sequence>MGSGIGGLCMMENPIDGKRQARQTLKGLSRNYYSWSSRKIKYQRSAVDPCMQPEAVSSMFRLEYGSFCPLMGTMFQIIPSLSPMFMENLESSDKRNSPRVRGRAQTRAQYS</sequence>
<accession>A0AAV7DQ17</accession>
<dbReference type="EMBL" id="WNYA01000001">
    <property type="protein sequence ID" value="KAG8599276.1"/>
    <property type="molecule type" value="Genomic_DNA"/>
</dbReference>
<proteinExistence type="predicted"/>
<feature type="region of interest" description="Disordered" evidence="1">
    <location>
        <begin position="89"/>
        <end position="111"/>
    </location>
</feature>
<comment type="caution">
    <text evidence="2">The sequence shown here is derived from an EMBL/GenBank/DDBJ whole genome shotgun (WGS) entry which is preliminary data.</text>
</comment>
<evidence type="ECO:0000313" key="3">
    <source>
        <dbReference type="Proteomes" id="UP000824782"/>
    </source>
</evidence>
<dbReference type="AlphaFoldDB" id="A0AAV7DQ17"/>